<dbReference type="OrthoDB" id="9803630at2"/>
<dbReference type="AlphaFoldDB" id="A0A1W6N2V4"/>
<dbReference type="KEGG" id="naf:GQ61_00970"/>
<reference evidence="5 6" key="1">
    <citation type="submission" date="2014-06" db="EMBL/GenBank/DDBJ databases">
        <title>The genome of the endonuclear symbiont Nucleicultrix amoebiphila.</title>
        <authorList>
            <person name="Schulz F."/>
            <person name="Horn M."/>
        </authorList>
    </citation>
    <scope>NUCLEOTIDE SEQUENCE [LARGE SCALE GENOMIC DNA]</scope>
    <source>
        <strain evidence="5 6">FS5</strain>
    </source>
</reference>
<evidence type="ECO:0000313" key="6">
    <source>
        <dbReference type="Proteomes" id="UP000237351"/>
    </source>
</evidence>
<feature type="domain" description="Transcription factor LuxR-like autoinducer-binding" evidence="4">
    <location>
        <begin position="37"/>
        <end position="130"/>
    </location>
</feature>
<dbReference type="Pfam" id="PF03472">
    <property type="entry name" value="Autoind_bind"/>
    <property type="match status" value="1"/>
</dbReference>
<evidence type="ECO:0000256" key="2">
    <source>
        <dbReference type="ARBA" id="ARBA00023125"/>
    </source>
</evidence>
<accession>A0A1W6N2V4</accession>
<dbReference type="InterPro" id="IPR036693">
    <property type="entry name" value="TF_LuxR_autoind-bd_dom_sf"/>
</dbReference>
<proteinExistence type="predicted"/>
<evidence type="ECO:0000256" key="3">
    <source>
        <dbReference type="ARBA" id="ARBA00023163"/>
    </source>
</evidence>
<organism evidence="5 6">
    <name type="scientific">Candidatus Nucleicultrix amoebiphila FS5</name>
    <dbReference type="NCBI Taxonomy" id="1414854"/>
    <lineage>
        <taxon>Bacteria</taxon>
        <taxon>Pseudomonadati</taxon>
        <taxon>Pseudomonadota</taxon>
        <taxon>Alphaproteobacteria</taxon>
        <taxon>Holosporales</taxon>
        <taxon>Candidatus Nucleicultricaceae</taxon>
        <taxon>Candidatus Nucleicultrix</taxon>
    </lineage>
</organism>
<evidence type="ECO:0000259" key="4">
    <source>
        <dbReference type="Pfam" id="PF03472"/>
    </source>
</evidence>
<dbReference type="SUPFAM" id="SSF75516">
    <property type="entry name" value="Pheromone-binding domain of LuxR-like quorum-sensing transcription factors"/>
    <property type="match status" value="1"/>
</dbReference>
<keyword evidence="6" id="KW-1185">Reference proteome</keyword>
<evidence type="ECO:0000256" key="1">
    <source>
        <dbReference type="ARBA" id="ARBA00023015"/>
    </source>
</evidence>
<dbReference type="Proteomes" id="UP000237351">
    <property type="component" value="Chromosome"/>
</dbReference>
<keyword evidence="2" id="KW-0238">DNA-binding</keyword>
<keyword evidence="1" id="KW-0805">Transcription regulation</keyword>
<dbReference type="RefSeq" id="WP_085783507.1">
    <property type="nucleotide sequence ID" value="NZ_CP008743.1"/>
</dbReference>
<dbReference type="GO" id="GO:0003677">
    <property type="term" value="F:DNA binding"/>
    <property type="evidence" value="ECO:0007669"/>
    <property type="project" value="UniProtKB-KW"/>
</dbReference>
<dbReference type="Gene3D" id="3.30.450.80">
    <property type="entry name" value="Transcription factor LuxR-like, autoinducer-binding domain"/>
    <property type="match status" value="1"/>
</dbReference>
<name>A0A1W6N2V4_9PROT</name>
<sequence>MKALGVFKHHTVMLEPGIKSAMERYYGIHNFSLYIKQPGQIVKISNYPDELVNFYAQENCSKIDPAIQGAVQKNPLPFIWGNKSFDSLTLEQKNLYQYACRLGLKSGIIKTFSKTRKSHTFFTFASDMSQTKIEHLYESSTIEIEKLMYCFYQYFNRYAFNNNYPQHVTLDLQKIYAIFFQTRINKNHYNNLLYKDQILKLTELEEAMVIPQCTKLSLQELI</sequence>
<protein>
    <recommendedName>
        <fullName evidence="4">Transcription factor LuxR-like autoinducer-binding domain-containing protein</fullName>
    </recommendedName>
</protein>
<evidence type="ECO:0000313" key="5">
    <source>
        <dbReference type="EMBL" id="ARN84148.1"/>
    </source>
</evidence>
<gene>
    <name evidence="5" type="ORF">GQ61_00970</name>
</gene>
<dbReference type="InterPro" id="IPR005143">
    <property type="entry name" value="TF_LuxR_autoind-bd_dom"/>
</dbReference>
<keyword evidence="3" id="KW-0804">Transcription</keyword>
<dbReference type="EMBL" id="CP008743">
    <property type="protein sequence ID" value="ARN84148.1"/>
    <property type="molecule type" value="Genomic_DNA"/>
</dbReference>